<organism evidence="1 2">
    <name type="scientific">Marinomonas mediterranea (strain ATCC 700492 / JCM 21426 / NBRC 103028 / MMB-1)</name>
    <dbReference type="NCBI Taxonomy" id="717774"/>
    <lineage>
        <taxon>Bacteria</taxon>
        <taxon>Pseudomonadati</taxon>
        <taxon>Pseudomonadota</taxon>
        <taxon>Gammaproteobacteria</taxon>
        <taxon>Oceanospirillales</taxon>
        <taxon>Oceanospirillaceae</taxon>
        <taxon>Marinomonas</taxon>
    </lineage>
</organism>
<gene>
    <name evidence="1" type="ordered locus">Marme_1821</name>
</gene>
<sequence length="64" mass="7314">MEHKPRIRVKQLTHAVSQQDVDTTWKALMSKAHEDVVKAKLQYQCLAVAQQYGYNPCVGKTKTN</sequence>
<protein>
    <submittedName>
        <fullName evidence="1">Uncharacterized protein</fullName>
    </submittedName>
</protein>
<accession>F2K1E6</accession>
<dbReference type="RefSeq" id="WP_013660982.1">
    <property type="nucleotide sequence ID" value="NC_015276.1"/>
</dbReference>
<dbReference type="Proteomes" id="UP000001062">
    <property type="component" value="Chromosome"/>
</dbReference>
<name>F2K1E6_MARM1</name>
<dbReference type="HOGENOM" id="CLU_2862554_0_0_6"/>
<dbReference type="EMBL" id="CP002583">
    <property type="protein sequence ID" value="ADZ91077.1"/>
    <property type="molecule type" value="Genomic_DNA"/>
</dbReference>
<dbReference type="KEGG" id="mme:Marme_1821"/>
<reference evidence="1 2" key="1">
    <citation type="journal article" date="2012" name="Stand. Genomic Sci.">
        <title>Complete genome sequence of the melanogenic marine bacterium Marinomonas mediterranea type strain (MMB-1(T)).</title>
        <authorList>
            <person name="Lucas-Elio P."/>
            <person name="Goodwin L."/>
            <person name="Woyke T."/>
            <person name="Pitluck S."/>
            <person name="Nolan M."/>
            <person name="Kyrpides N.C."/>
            <person name="Detter J.C."/>
            <person name="Copeland A."/>
            <person name="Teshima H."/>
            <person name="Bruce D."/>
            <person name="Detter C."/>
            <person name="Tapia R."/>
            <person name="Han S."/>
            <person name="Land M.L."/>
            <person name="Ivanova N."/>
            <person name="Mikhailova N."/>
            <person name="Johnston A.W."/>
            <person name="Sanchez-Amat A."/>
        </authorList>
    </citation>
    <scope>NUCLEOTIDE SEQUENCE [LARGE SCALE GENOMIC DNA]</scope>
    <source>
        <strain evidence="2">ATCC 700492 / JCM 21426 / NBRC 103028 / MMB-1</strain>
    </source>
</reference>
<dbReference type="AlphaFoldDB" id="F2K1E6"/>
<dbReference type="STRING" id="717774.Marme_1821"/>
<evidence type="ECO:0000313" key="2">
    <source>
        <dbReference type="Proteomes" id="UP000001062"/>
    </source>
</evidence>
<proteinExistence type="predicted"/>
<keyword evidence="2" id="KW-1185">Reference proteome</keyword>
<evidence type="ECO:0000313" key="1">
    <source>
        <dbReference type="EMBL" id="ADZ91077.1"/>
    </source>
</evidence>